<dbReference type="Gene3D" id="1.10.8.60">
    <property type="match status" value="1"/>
</dbReference>
<dbReference type="InterPro" id="IPR003593">
    <property type="entry name" value="AAA+_ATPase"/>
</dbReference>
<evidence type="ECO:0000259" key="6">
    <source>
        <dbReference type="SMART" id="SM01086"/>
    </source>
</evidence>
<dbReference type="GO" id="GO:0008233">
    <property type="term" value="F:peptidase activity"/>
    <property type="evidence" value="ECO:0007669"/>
    <property type="project" value="UniProtKB-KW"/>
</dbReference>
<dbReference type="InterPro" id="IPR003959">
    <property type="entry name" value="ATPase_AAA_core"/>
</dbReference>
<dbReference type="GO" id="GO:0051603">
    <property type="term" value="P:proteolysis involved in protein catabolic process"/>
    <property type="evidence" value="ECO:0007669"/>
    <property type="project" value="TreeGrafter"/>
</dbReference>
<dbReference type="InterPro" id="IPR019489">
    <property type="entry name" value="Clp_ATPase_C"/>
</dbReference>
<reference evidence="7" key="1">
    <citation type="journal article" date="2020" name="mSystems">
        <title>Genome- and Community-Level Interaction Insights into Carbon Utilization and Element Cycling Functions of Hydrothermarchaeota in Hydrothermal Sediment.</title>
        <authorList>
            <person name="Zhou Z."/>
            <person name="Liu Y."/>
            <person name="Xu W."/>
            <person name="Pan J."/>
            <person name="Luo Z.H."/>
            <person name="Li M."/>
        </authorList>
    </citation>
    <scope>NUCLEOTIDE SEQUENCE [LARGE SCALE GENOMIC DNA]</scope>
    <source>
        <strain evidence="7">SpSt-464</strain>
    </source>
</reference>
<dbReference type="NCBIfam" id="TIGR00382">
    <property type="entry name" value="clpX"/>
    <property type="match status" value="1"/>
</dbReference>
<keyword evidence="1" id="KW-0547">Nucleotide-binding</keyword>
<dbReference type="GO" id="GO:0051301">
    <property type="term" value="P:cell division"/>
    <property type="evidence" value="ECO:0007669"/>
    <property type="project" value="TreeGrafter"/>
</dbReference>
<dbReference type="CDD" id="cd19497">
    <property type="entry name" value="RecA-like_ClpX"/>
    <property type="match status" value="1"/>
</dbReference>
<dbReference type="PANTHER" id="PTHR48102:SF7">
    <property type="entry name" value="ATP-DEPENDENT CLP PROTEASE ATP-BINDING SUBUNIT CLPX-LIKE, MITOCHONDRIAL"/>
    <property type="match status" value="1"/>
</dbReference>
<comment type="caution">
    <text evidence="7">The sequence shown here is derived from an EMBL/GenBank/DDBJ whole genome shotgun (WGS) entry which is preliminary data.</text>
</comment>
<dbReference type="SMART" id="SM01086">
    <property type="entry name" value="ClpB_D2-small"/>
    <property type="match status" value="1"/>
</dbReference>
<keyword evidence="4" id="KW-0143">Chaperone</keyword>
<dbReference type="GO" id="GO:0051082">
    <property type="term" value="F:unfolded protein binding"/>
    <property type="evidence" value="ECO:0007669"/>
    <property type="project" value="InterPro"/>
</dbReference>
<dbReference type="GO" id="GO:0009376">
    <property type="term" value="C:HslUV protease complex"/>
    <property type="evidence" value="ECO:0007669"/>
    <property type="project" value="TreeGrafter"/>
</dbReference>
<evidence type="ECO:0000256" key="1">
    <source>
        <dbReference type="ARBA" id="ARBA00022741"/>
    </source>
</evidence>
<evidence type="ECO:0000259" key="5">
    <source>
        <dbReference type="SMART" id="SM00382"/>
    </source>
</evidence>
<evidence type="ECO:0000313" key="7">
    <source>
        <dbReference type="EMBL" id="HFK23833.1"/>
    </source>
</evidence>
<dbReference type="Pfam" id="PF10431">
    <property type="entry name" value="ClpB_D2-small"/>
    <property type="match status" value="1"/>
</dbReference>
<dbReference type="InterPro" id="IPR050052">
    <property type="entry name" value="ATP-dep_Clp_protease_ClpX"/>
</dbReference>
<accession>A0A7C3J6C7</accession>
<feature type="domain" description="Clp ATPase C-terminal" evidence="6">
    <location>
        <begin position="300"/>
        <end position="390"/>
    </location>
</feature>
<dbReference type="Pfam" id="PF07724">
    <property type="entry name" value="AAA_2"/>
    <property type="match status" value="1"/>
</dbReference>
<sequence>MKKSENQCEGCSKELTSDYIVIDNKKFCFECAGLSIQKEEKENENSFLLKKLPTPREIKKELDKYIIGQEYAKKVVSVGVYNHYKRIKLGVKGGIEKSNILLFGPTGVGKTLIARTLAQILDVPFSISDATSLTEAGYVGEDVENILLRLIISSDFDLERAKIGICYIDEIDKIGSKNAGNPSITRDVSGEGVQQALLKILEGTIANIPPYGGRKHPEQKYIQLDTTNILFIAGGAFNSLDQIIKDRLDKTTIGFKNKDVRNDDLERMILKKIEHRDFVNFGMIPEFIGRFPVIAPLFDLTHSELVKILYEPENSVIKQYEKLFILDGKKLEFTEGALDFIAKKAEEKKTGARGLKSIIESYMLDIMFELPERDDIKVVKVTEKDLKEFYKNN</sequence>
<keyword evidence="7" id="KW-0378">Hydrolase</keyword>
<dbReference type="EMBL" id="DSTT01000005">
    <property type="protein sequence ID" value="HFK23833.1"/>
    <property type="molecule type" value="Genomic_DNA"/>
</dbReference>
<evidence type="ECO:0000256" key="4">
    <source>
        <dbReference type="ARBA" id="ARBA00023186"/>
    </source>
</evidence>
<dbReference type="PANTHER" id="PTHR48102">
    <property type="entry name" value="ATP-DEPENDENT CLP PROTEASE ATP-BINDING SUBUNIT CLPX-LIKE, MITOCHONDRIAL-RELATED"/>
    <property type="match status" value="1"/>
</dbReference>
<organism evidence="7">
    <name type="scientific">candidate division WOR-3 bacterium</name>
    <dbReference type="NCBI Taxonomy" id="2052148"/>
    <lineage>
        <taxon>Bacteria</taxon>
        <taxon>Bacteria division WOR-3</taxon>
    </lineage>
</organism>
<dbReference type="SMART" id="SM00382">
    <property type="entry name" value="AAA"/>
    <property type="match status" value="1"/>
</dbReference>
<evidence type="ECO:0000256" key="2">
    <source>
        <dbReference type="ARBA" id="ARBA00022833"/>
    </source>
</evidence>
<dbReference type="FunFam" id="1.10.8.60:FF:000002">
    <property type="entry name" value="ATP-dependent Clp protease ATP-binding subunit ClpX"/>
    <property type="match status" value="1"/>
</dbReference>
<keyword evidence="3 7" id="KW-0067">ATP-binding</keyword>
<proteinExistence type="predicted"/>
<name>A0A7C3J6C7_UNCW3</name>
<dbReference type="SUPFAM" id="SSF52540">
    <property type="entry name" value="P-loop containing nucleoside triphosphate hydrolases"/>
    <property type="match status" value="1"/>
</dbReference>
<dbReference type="GO" id="GO:0016887">
    <property type="term" value="F:ATP hydrolysis activity"/>
    <property type="evidence" value="ECO:0007669"/>
    <property type="project" value="InterPro"/>
</dbReference>
<dbReference type="AlphaFoldDB" id="A0A7C3J6C7"/>
<gene>
    <name evidence="7" type="primary">clpX</name>
    <name evidence="7" type="ORF">ENS15_04195</name>
</gene>
<keyword evidence="2" id="KW-0862">Zinc</keyword>
<dbReference type="NCBIfam" id="NF003745">
    <property type="entry name" value="PRK05342.1"/>
    <property type="match status" value="1"/>
</dbReference>
<dbReference type="InterPro" id="IPR004487">
    <property type="entry name" value="Clp_protease_ATP-bd_su_ClpX"/>
</dbReference>
<dbReference type="Gene3D" id="3.40.50.300">
    <property type="entry name" value="P-loop containing nucleotide triphosphate hydrolases"/>
    <property type="match status" value="1"/>
</dbReference>
<keyword evidence="7" id="KW-0645">Protease</keyword>
<evidence type="ECO:0000256" key="3">
    <source>
        <dbReference type="ARBA" id="ARBA00022840"/>
    </source>
</evidence>
<dbReference type="GO" id="GO:0005524">
    <property type="term" value="F:ATP binding"/>
    <property type="evidence" value="ECO:0007669"/>
    <property type="project" value="UniProtKB-KW"/>
</dbReference>
<dbReference type="InterPro" id="IPR027417">
    <property type="entry name" value="P-loop_NTPase"/>
</dbReference>
<protein>
    <submittedName>
        <fullName evidence="7">ATP-dependent Clp protease ATP-binding subunit ClpX</fullName>
    </submittedName>
</protein>
<dbReference type="GO" id="GO:0140662">
    <property type="term" value="F:ATP-dependent protein folding chaperone"/>
    <property type="evidence" value="ECO:0007669"/>
    <property type="project" value="InterPro"/>
</dbReference>
<feature type="domain" description="AAA+ ATPase" evidence="5">
    <location>
        <begin position="96"/>
        <end position="249"/>
    </location>
</feature>